<feature type="domain" description="TonB-dependent receptor plug" evidence="14">
    <location>
        <begin position="77"/>
        <end position="182"/>
    </location>
</feature>
<evidence type="ECO:0000256" key="4">
    <source>
        <dbReference type="ARBA" id="ARBA00022692"/>
    </source>
</evidence>
<evidence type="ECO:0000259" key="14">
    <source>
        <dbReference type="Pfam" id="PF07715"/>
    </source>
</evidence>
<dbReference type="Pfam" id="PF00593">
    <property type="entry name" value="TonB_dep_Rec_b-barrel"/>
    <property type="match status" value="1"/>
</dbReference>
<comment type="subcellular location">
    <subcellularLocation>
        <location evidence="1 11">Cell outer membrane</location>
        <topology evidence="1 11">Multi-pass membrane protein</topology>
    </subcellularLocation>
</comment>
<accession>A0A1H6SRA7</accession>
<dbReference type="CDD" id="cd01347">
    <property type="entry name" value="ligand_gated_channel"/>
    <property type="match status" value="1"/>
</dbReference>
<dbReference type="EMBL" id="FNYC01000002">
    <property type="protein sequence ID" value="SEI69426.1"/>
    <property type="molecule type" value="Genomic_DNA"/>
</dbReference>
<reference evidence="15 16" key="1">
    <citation type="submission" date="2016-10" db="EMBL/GenBank/DDBJ databases">
        <authorList>
            <person name="de Groot N.N."/>
        </authorList>
    </citation>
    <scope>NUCLEOTIDE SEQUENCE [LARGE SCALE GENOMIC DNA]</scope>
    <source>
        <strain evidence="15 16">DSM 26515</strain>
    </source>
</reference>
<dbReference type="Gene3D" id="2.170.130.10">
    <property type="entry name" value="TonB-dependent receptor, plug domain"/>
    <property type="match status" value="1"/>
</dbReference>
<dbReference type="GO" id="GO:0015420">
    <property type="term" value="F:ABC-type vitamin B12 transporter activity"/>
    <property type="evidence" value="ECO:0007669"/>
    <property type="project" value="InterPro"/>
</dbReference>
<dbReference type="InterPro" id="IPR010101">
    <property type="entry name" value="B12_transptr_BtuB"/>
</dbReference>
<evidence type="ECO:0000256" key="6">
    <source>
        <dbReference type="ARBA" id="ARBA00023065"/>
    </source>
</evidence>
<dbReference type="AlphaFoldDB" id="A0A1H6SRA7"/>
<dbReference type="GO" id="GO:0006811">
    <property type="term" value="P:monoatomic ion transport"/>
    <property type="evidence" value="ECO:0007669"/>
    <property type="project" value="UniProtKB-KW"/>
</dbReference>
<evidence type="ECO:0000313" key="16">
    <source>
        <dbReference type="Proteomes" id="UP000199420"/>
    </source>
</evidence>
<evidence type="ECO:0000256" key="2">
    <source>
        <dbReference type="ARBA" id="ARBA00022448"/>
    </source>
</evidence>
<keyword evidence="3 11" id="KW-1134">Transmembrane beta strand</keyword>
<evidence type="ECO:0000256" key="12">
    <source>
        <dbReference type="RuleBase" id="RU003357"/>
    </source>
</evidence>
<keyword evidence="4 11" id="KW-0812">Transmembrane</keyword>
<evidence type="ECO:0000256" key="8">
    <source>
        <dbReference type="ARBA" id="ARBA00023114"/>
    </source>
</evidence>
<dbReference type="GO" id="GO:0015288">
    <property type="term" value="F:porin activity"/>
    <property type="evidence" value="ECO:0007669"/>
    <property type="project" value="UniProtKB-KW"/>
</dbReference>
<feature type="domain" description="TonB-dependent receptor-like beta-barrel" evidence="13">
    <location>
        <begin position="259"/>
        <end position="622"/>
    </location>
</feature>
<dbReference type="InterPro" id="IPR039426">
    <property type="entry name" value="TonB-dep_rcpt-like"/>
</dbReference>
<dbReference type="GO" id="GO:0046930">
    <property type="term" value="C:pore complex"/>
    <property type="evidence" value="ECO:0007669"/>
    <property type="project" value="UniProtKB-KW"/>
</dbReference>
<protein>
    <submittedName>
        <fullName evidence="15">Vitamin B12 transporter</fullName>
    </submittedName>
</protein>
<proteinExistence type="inferred from homology"/>
<dbReference type="Gene3D" id="2.40.170.20">
    <property type="entry name" value="TonB-dependent receptor, beta-barrel domain"/>
    <property type="match status" value="1"/>
</dbReference>
<keyword evidence="10 11" id="KW-0998">Cell outer membrane</keyword>
<evidence type="ECO:0000313" key="15">
    <source>
        <dbReference type="EMBL" id="SEI69426.1"/>
    </source>
</evidence>
<dbReference type="GO" id="GO:0009279">
    <property type="term" value="C:cell outer membrane"/>
    <property type="evidence" value="ECO:0007669"/>
    <property type="project" value="UniProtKB-SubCell"/>
</dbReference>
<evidence type="ECO:0000256" key="11">
    <source>
        <dbReference type="PROSITE-ProRule" id="PRU01360"/>
    </source>
</evidence>
<sequence length="650" mass="70835">MARACPSFPLPFAAIGQFIHRMAVRGRAAEERTHMKKTLLAAALCGSTFAALAADATDTAALAPVIVTATRTAITVDDALSSVTVITREDIDRLQPVSLIDLLQGLPGVSFVQSGGLGQQSSLFLRGTNSSHTLLLIDGVRVGTVSAGIPAFDQLPLDQIERIEVVRGPRSSLYGADAIGGVIQIFTRHGPRNGGLAPSLRLGTGSRGYADGQVGLAGGDAHAWYNLSLGGQYTRGINACRVGAAEAFAGCFADEPDADAYRNRNALANAGYRWDDGTELAASWLRSDSRVEFDGAPYGNQHHNLQQVAGARLVFDPLSAWKVTLAAGQSLDQQRTYNDGTFVRYGNSRRNEASWQNDLALADNQLFTLGVDWQQEHLSSDTGYLADSRDDTGGYVQYQGSFGRQQMQLSLRRDDNQQFGGHTTGAAAWGYAFDHGLKLSASWGSAFHAPTFNDLYYPYGSGNPDLKPETSRSAELGLSQQQAGWHWALNAYQTTIDQLISLDANYFPRNISRARIRGLEAQAGTTLGGWRVEGYLTLQRPRNHDGSTNDGHLLPRRPERTARVELDRRFGAFGLGTTVLAAGARYDDLANLHRLGGYATTDLRASYAFARDWQLEARLANVFDRRYETVYYFNQPGRSWYLTVRYTPGG</sequence>
<evidence type="ECO:0000256" key="3">
    <source>
        <dbReference type="ARBA" id="ARBA00022452"/>
    </source>
</evidence>
<dbReference type="PROSITE" id="PS52016">
    <property type="entry name" value="TONB_DEPENDENT_REC_3"/>
    <property type="match status" value="1"/>
</dbReference>
<evidence type="ECO:0000256" key="10">
    <source>
        <dbReference type="ARBA" id="ARBA00023237"/>
    </source>
</evidence>
<keyword evidence="16" id="KW-1185">Reference proteome</keyword>
<keyword evidence="8" id="KW-0626">Porin</keyword>
<dbReference type="InterPro" id="IPR012910">
    <property type="entry name" value="Plug_dom"/>
</dbReference>
<keyword evidence="7 12" id="KW-0798">TonB box</keyword>
<keyword evidence="5" id="KW-0732">Signal</keyword>
<evidence type="ECO:0000256" key="9">
    <source>
        <dbReference type="ARBA" id="ARBA00023136"/>
    </source>
</evidence>
<dbReference type="InterPro" id="IPR037066">
    <property type="entry name" value="Plug_dom_sf"/>
</dbReference>
<evidence type="ECO:0000259" key="13">
    <source>
        <dbReference type="Pfam" id="PF00593"/>
    </source>
</evidence>
<organism evidence="15 16">
    <name type="scientific">Frateuria terrea</name>
    <dbReference type="NCBI Taxonomy" id="529704"/>
    <lineage>
        <taxon>Bacteria</taxon>
        <taxon>Pseudomonadati</taxon>
        <taxon>Pseudomonadota</taxon>
        <taxon>Gammaproteobacteria</taxon>
        <taxon>Lysobacterales</taxon>
        <taxon>Rhodanobacteraceae</taxon>
        <taxon>Frateuria</taxon>
    </lineage>
</organism>
<evidence type="ECO:0000256" key="5">
    <source>
        <dbReference type="ARBA" id="ARBA00022729"/>
    </source>
</evidence>
<dbReference type="PANTHER" id="PTHR30069:SF53">
    <property type="entry name" value="COLICIN I RECEPTOR-RELATED"/>
    <property type="match status" value="1"/>
</dbReference>
<dbReference type="InterPro" id="IPR000531">
    <property type="entry name" value="Beta-barrel_TonB"/>
</dbReference>
<dbReference type="NCBIfam" id="TIGR01779">
    <property type="entry name" value="TonB-B12"/>
    <property type="match status" value="1"/>
</dbReference>
<keyword evidence="6" id="KW-0406">Ion transport</keyword>
<keyword evidence="2 11" id="KW-0813">Transport</keyword>
<name>A0A1H6SRA7_9GAMM</name>
<dbReference type="Proteomes" id="UP000199420">
    <property type="component" value="Unassembled WGS sequence"/>
</dbReference>
<dbReference type="SUPFAM" id="SSF56935">
    <property type="entry name" value="Porins"/>
    <property type="match status" value="1"/>
</dbReference>
<dbReference type="Pfam" id="PF07715">
    <property type="entry name" value="Plug"/>
    <property type="match status" value="1"/>
</dbReference>
<dbReference type="PANTHER" id="PTHR30069">
    <property type="entry name" value="TONB-DEPENDENT OUTER MEMBRANE RECEPTOR"/>
    <property type="match status" value="1"/>
</dbReference>
<keyword evidence="9 11" id="KW-0472">Membrane</keyword>
<evidence type="ECO:0000256" key="1">
    <source>
        <dbReference type="ARBA" id="ARBA00004571"/>
    </source>
</evidence>
<dbReference type="STRING" id="529704.SAMN02927913_1401"/>
<comment type="similarity">
    <text evidence="11 12">Belongs to the TonB-dependent receptor family.</text>
</comment>
<dbReference type="InterPro" id="IPR036942">
    <property type="entry name" value="Beta-barrel_TonB_sf"/>
</dbReference>
<evidence type="ECO:0000256" key="7">
    <source>
        <dbReference type="ARBA" id="ARBA00023077"/>
    </source>
</evidence>
<gene>
    <name evidence="15" type="ORF">SAMN04487997_1486</name>
</gene>